<dbReference type="InterPro" id="IPR050090">
    <property type="entry name" value="Tyrosine_recombinase_XerCD"/>
</dbReference>
<dbReference type="PANTHER" id="PTHR30349">
    <property type="entry name" value="PHAGE INTEGRASE-RELATED"/>
    <property type="match status" value="1"/>
</dbReference>
<accession>A0ABU2M3E3</accession>
<evidence type="ECO:0000256" key="2">
    <source>
        <dbReference type="ARBA" id="ARBA00023125"/>
    </source>
</evidence>
<evidence type="ECO:0000256" key="1">
    <source>
        <dbReference type="ARBA" id="ARBA00008857"/>
    </source>
</evidence>
<protein>
    <submittedName>
        <fullName evidence="5">Site-specific integrase</fullName>
    </submittedName>
</protein>
<evidence type="ECO:0000256" key="3">
    <source>
        <dbReference type="ARBA" id="ARBA00023172"/>
    </source>
</evidence>
<dbReference type="InterPro" id="IPR013762">
    <property type="entry name" value="Integrase-like_cat_sf"/>
</dbReference>
<dbReference type="InterPro" id="IPR011010">
    <property type="entry name" value="DNA_brk_join_enz"/>
</dbReference>
<dbReference type="EMBL" id="JAVREP010000001">
    <property type="protein sequence ID" value="MDT0327152.1"/>
    <property type="molecule type" value="Genomic_DNA"/>
</dbReference>
<dbReference type="Proteomes" id="UP001183390">
    <property type="component" value="Unassembled WGS sequence"/>
</dbReference>
<evidence type="ECO:0000313" key="6">
    <source>
        <dbReference type="Proteomes" id="UP001183390"/>
    </source>
</evidence>
<keyword evidence="6" id="KW-1185">Reference proteome</keyword>
<keyword evidence="2" id="KW-0238">DNA-binding</keyword>
<sequence>MRAFLHAERDTARHPVWHFIASTGVRRGEALGLRWQDIDLEAKTAVIRQTVGVIEGRIIREPLPKSSKPRVIDLDEKTVKVLKRHRVAQAKDRLELGSRWLDEGLVFAKGSYRLRKGTFAGGPMHPDRVSRVFDARIHRHGLTDIRLHDLRHTWASLALKAGVPVKVVQERLGHANPSITMNIYAHVLPGMQARAAEQVASLFG</sequence>
<gene>
    <name evidence="5" type="ORF">RM479_01880</name>
</gene>
<dbReference type="InterPro" id="IPR002104">
    <property type="entry name" value="Integrase_catalytic"/>
</dbReference>
<dbReference type="PANTHER" id="PTHR30349:SF41">
    <property type="entry name" value="INTEGRASE_RECOMBINASE PROTEIN MJ0367-RELATED"/>
    <property type="match status" value="1"/>
</dbReference>
<comment type="caution">
    <text evidence="5">The sequence shown here is derived from an EMBL/GenBank/DDBJ whole genome shotgun (WGS) entry which is preliminary data.</text>
</comment>
<proteinExistence type="inferred from homology"/>
<name>A0ABU2M3E3_9ACTN</name>
<keyword evidence="3" id="KW-0233">DNA recombination</keyword>
<dbReference type="CDD" id="cd01189">
    <property type="entry name" value="INT_ICEBs1_C_like"/>
    <property type="match status" value="1"/>
</dbReference>
<comment type="similarity">
    <text evidence="1">Belongs to the 'phage' integrase family.</text>
</comment>
<evidence type="ECO:0000259" key="4">
    <source>
        <dbReference type="PROSITE" id="PS51898"/>
    </source>
</evidence>
<organism evidence="5 6">
    <name type="scientific">Nocardiopsis lambiniae</name>
    <dbReference type="NCBI Taxonomy" id="3075539"/>
    <lineage>
        <taxon>Bacteria</taxon>
        <taxon>Bacillati</taxon>
        <taxon>Actinomycetota</taxon>
        <taxon>Actinomycetes</taxon>
        <taxon>Streptosporangiales</taxon>
        <taxon>Nocardiopsidaceae</taxon>
        <taxon>Nocardiopsis</taxon>
    </lineage>
</organism>
<dbReference type="PROSITE" id="PS51898">
    <property type="entry name" value="TYR_RECOMBINASE"/>
    <property type="match status" value="1"/>
</dbReference>
<feature type="domain" description="Tyr recombinase" evidence="4">
    <location>
        <begin position="1"/>
        <end position="197"/>
    </location>
</feature>
<evidence type="ECO:0000313" key="5">
    <source>
        <dbReference type="EMBL" id="MDT0327152.1"/>
    </source>
</evidence>
<dbReference type="Pfam" id="PF00589">
    <property type="entry name" value="Phage_integrase"/>
    <property type="match status" value="1"/>
</dbReference>
<dbReference type="SUPFAM" id="SSF56349">
    <property type="entry name" value="DNA breaking-rejoining enzymes"/>
    <property type="match status" value="1"/>
</dbReference>
<dbReference type="Gene3D" id="1.10.443.10">
    <property type="entry name" value="Intergrase catalytic core"/>
    <property type="match status" value="1"/>
</dbReference>
<reference evidence="6" key="1">
    <citation type="submission" date="2023-07" db="EMBL/GenBank/DDBJ databases">
        <title>30 novel species of actinomycetes from the DSMZ collection.</title>
        <authorList>
            <person name="Nouioui I."/>
        </authorList>
    </citation>
    <scope>NUCLEOTIDE SEQUENCE [LARGE SCALE GENOMIC DNA]</scope>
    <source>
        <strain evidence="6">DSM 44743</strain>
    </source>
</reference>